<reference evidence="7 8" key="1">
    <citation type="journal article" date="2014" name="Genome Announc.">
        <title>Draft genome sequence of the pathogenic fungus Scedosporium apiospermum.</title>
        <authorList>
            <person name="Vandeputte P."/>
            <person name="Ghamrawi S."/>
            <person name="Rechenmann M."/>
            <person name="Iltis A."/>
            <person name="Giraud S."/>
            <person name="Fleury M."/>
            <person name="Thornton C."/>
            <person name="Delhaes L."/>
            <person name="Meyer W."/>
            <person name="Papon N."/>
            <person name="Bouchara J.P."/>
        </authorList>
    </citation>
    <scope>NUCLEOTIDE SEQUENCE [LARGE SCALE GENOMIC DNA]</scope>
    <source>
        <strain evidence="7 8">IHEM 14462</strain>
    </source>
</reference>
<dbReference type="Pfam" id="PF04172">
    <property type="entry name" value="LrgB"/>
    <property type="match status" value="1"/>
</dbReference>
<sequence>MDDRGNEPLGRFLDVLGQLGHLLRQLLRTPGSPAGLALQTLFLSRYPRQPPLDIRDTLESPAWRKQAVDFINQNLGLAFPIPLVMMSDKERLSGATAGRVVGTFSVAFRQPWRSDRTRHLGQPEDHGPIPLHQLGASTAGQSQGSQLDKDSTRLDLARGRGLVLVDNGAVSPAASARPTSPNESTTPDAEGRTHLWYSVMLSGLCLLVIGVPVSVATKDDRVLDVCALWLTWMVAVKMQYTIKTLRAPKLPPAIGSALATLINPVLVSAGIMMLYTHAKAGAQRRSLDEVLTIFSSSTTLSQVWSAALRGGDSNSDSDNWFGAGDAAISLLECGIIVWGFKLYECRGQLCSRRGLAVVLISTLLAGLNAIVSLLLARAIGLASPVALAFASRSSTLALARPSTAALGGSIAVNAGLVVGNGIVGQLVSPYILSAFRVPDERTDMEDNDGPGDHNVDGNADKIVSRQRGHQDSAIDVAVGTTIGINGAAMGVSYLYERQSRVAPYAALSMTAFGVATTMLAVLGPSKGLLKTLATGDV</sequence>
<dbReference type="VEuPathDB" id="FungiDB:SAPIO_CDS1735"/>
<feature type="transmembrane region" description="Helical" evidence="6">
    <location>
        <begin position="501"/>
        <end position="522"/>
    </location>
</feature>
<dbReference type="PANTHER" id="PTHR30249:SF0">
    <property type="entry name" value="PLASTIDAL GLYCOLATE_GLYCERATE TRANSLOCATOR 1, CHLOROPLASTIC"/>
    <property type="match status" value="1"/>
</dbReference>
<evidence type="ECO:0000256" key="1">
    <source>
        <dbReference type="ARBA" id="ARBA00004141"/>
    </source>
</evidence>
<protein>
    <recommendedName>
        <fullName evidence="9">LrgB-like protein</fullName>
    </recommendedName>
</protein>
<feature type="compositionally biased region" description="Polar residues" evidence="5">
    <location>
        <begin position="135"/>
        <end position="146"/>
    </location>
</feature>
<keyword evidence="3 6" id="KW-1133">Transmembrane helix</keyword>
<evidence type="ECO:0008006" key="9">
    <source>
        <dbReference type="Google" id="ProtNLM"/>
    </source>
</evidence>
<dbReference type="GO" id="GO:0016020">
    <property type="term" value="C:membrane"/>
    <property type="evidence" value="ECO:0007669"/>
    <property type="project" value="UniProtKB-SubCell"/>
</dbReference>
<dbReference type="InterPro" id="IPR007300">
    <property type="entry name" value="CidB/LrgB"/>
</dbReference>
<comment type="caution">
    <text evidence="7">The sequence shown here is derived from an EMBL/GenBank/DDBJ whole genome shotgun (WGS) entry which is preliminary data.</text>
</comment>
<evidence type="ECO:0000256" key="3">
    <source>
        <dbReference type="ARBA" id="ARBA00022989"/>
    </source>
</evidence>
<dbReference type="AlphaFoldDB" id="A0A084GDM3"/>
<dbReference type="HOGENOM" id="CLU_020485_0_0_1"/>
<dbReference type="Proteomes" id="UP000028545">
    <property type="component" value="Unassembled WGS sequence"/>
</dbReference>
<feature type="compositionally biased region" description="Basic and acidic residues" evidence="5">
    <location>
        <begin position="115"/>
        <end position="127"/>
    </location>
</feature>
<comment type="subcellular location">
    <subcellularLocation>
        <location evidence="1">Membrane</location>
        <topology evidence="1">Multi-pass membrane protein</topology>
    </subcellularLocation>
</comment>
<feature type="transmembrane region" description="Helical" evidence="6">
    <location>
        <begin position="254"/>
        <end position="275"/>
    </location>
</feature>
<feature type="region of interest" description="Disordered" evidence="5">
    <location>
        <begin position="115"/>
        <end position="149"/>
    </location>
</feature>
<keyword evidence="4 6" id="KW-0472">Membrane</keyword>
<evidence type="ECO:0000256" key="2">
    <source>
        <dbReference type="ARBA" id="ARBA00022692"/>
    </source>
</evidence>
<keyword evidence="2 6" id="KW-0812">Transmembrane</keyword>
<evidence type="ECO:0000313" key="8">
    <source>
        <dbReference type="Proteomes" id="UP000028545"/>
    </source>
</evidence>
<feature type="transmembrane region" description="Helical" evidence="6">
    <location>
        <begin position="195"/>
        <end position="215"/>
    </location>
</feature>
<dbReference type="EMBL" id="JOWA01000077">
    <property type="protein sequence ID" value="KEZ45435.1"/>
    <property type="molecule type" value="Genomic_DNA"/>
</dbReference>
<dbReference type="OrthoDB" id="2502820at2759"/>
<feature type="transmembrane region" description="Helical" evidence="6">
    <location>
        <begin position="355"/>
        <end position="379"/>
    </location>
</feature>
<feature type="transmembrane region" description="Helical" evidence="6">
    <location>
        <begin position="473"/>
        <end position="495"/>
    </location>
</feature>
<dbReference type="RefSeq" id="XP_016645234.1">
    <property type="nucleotide sequence ID" value="XM_016784937.1"/>
</dbReference>
<evidence type="ECO:0000313" key="7">
    <source>
        <dbReference type="EMBL" id="KEZ45435.1"/>
    </source>
</evidence>
<keyword evidence="8" id="KW-1185">Reference proteome</keyword>
<accession>A0A084GDM3</accession>
<dbReference type="GeneID" id="27720807"/>
<proteinExistence type="predicted"/>
<organism evidence="7 8">
    <name type="scientific">Pseudallescheria apiosperma</name>
    <name type="common">Scedosporium apiospermum</name>
    <dbReference type="NCBI Taxonomy" id="563466"/>
    <lineage>
        <taxon>Eukaryota</taxon>
        <taxon>Fungi</taxon>
        <taxon>Dikarya</taxon>
        <taxon>Ascomycota</taxon>
        <taxon>Pezizomycotina</taxon>
        <taxon>Sordariomycetes</taxon>
        <taxon>Hypocreomycetidae</taxon>
        <taxon>Microascales</taxon>
        <taxon>Microascaceae</taxon>
        <taxon>Scedosporium</taxon>
    </lineage>
</organism>
<dbReference type="PANTHER" id="PTHR30249">
    <property type="entry name" value="PUTATIVE SEROTONIN TRANSPORTER"/>
    <property type="match status" value="1"/>
</dbReference>
<evidence type="ECO:0000256" key="5">
    <source>
        <dbReference type="SAM" id="MobiDB-lite"/>
    </source>
</evidence>
<gene>
    <name evidence="7" type="ORF">SAPIO_CDS1735</name>
</gene>
<evidence type="ECO:0000256" key="4">
    <source>
        <dbReference type="ARBA" id="ARBA00023136"/>
    </source>
</evidence>
<dbReference type="KEGG" id="sapo:SAPIO_CDS1735"/>
<name>A0A084GDM3_PSEDA</name>
<evidence type="ECO:0000256" key="6">
    <source>
        <dbReference type="SAM" id="Phobius"/>
    </source>
</evidence>